<evidence type="ECO:0000313" key="4">
    <source>
        <dbReference type="EMBL" id="RDW81203.1"/>
    </source>
</evidence>
<keyword evidence="3" id="KW-1133">Transmembrane helix</keyword>
<feature type="coiled-coil region" evidence="1">
    <location>
        <begin position="314"/>
        <end position="677"/>
    </location>
</feature>
<evidence type="ECO:0000256" key="2">
    <source>
        <dbReference type="SAM" id="MobiDB-lite"/>
    </source>
</evidence>
<sequence>MATVDEQLFLFGEVLEPEPLTGFIAVLEYADLMLTGSLAFALIVISTIIAAYWEDLASAVFKGAKQLIWAIGVLVTGMAWLSKHLLNIHSFAELNNMLCEAMALTTMHFLQSQPGRLVSSVSHWYFPWNRPELAIIRVGCTFIGYVGLDALIIPSLAIRLVMMRNELLDRISECKAYHNKLTDIHHTEAIVVGVTLFSIFFLAFYLYETLPYLLNFYKLSIAITEVQPHEAPAKLPDPATTVSENEPDSELQATIKNYQGLLAKERDATAVAEKRVKANWDRYTKTRFRELKREDDISHLNAENQKLRKACSDKDLQIQEFREVKIRVVQLEEEQLRNSLQAANNNVTIGTVQDDPKEIWVQQALEEKIAKLEEELNTKGKMEKDLKQRLSRCEDDLSQRVDQLTEREKLLLKRESEHREQLNKRSLRESALHEQLNGLENKGNDLKQQISQIEAQHKQELDKQHQLNKLLQKEKKTAENELKKQLSELNQQVQLGRDLREQLTEWERKNEQWLEDQAALQQERQQHDELKKQTRQLHEELQQKCHHLSALGKQSQQWDQKRIGMQEELNGIRDRAQEELNRVQGQLQDVQSQLQCANTEGRRLEEEHTRHEAQIQEATRVMTEANHEIKTLGEQIMRLQGEVFATRDELKEKEKEVEQQLHKIQGLELELEMARGASDKAGQVQLFQPNILMQPTATMPFDENRPLLAQVQPTGIDLDLQGKLESKNAENTLLQQKVEATELQLGRVRKQLADSERAKSMAISNLGQQDRRFRELQQAQKDAQNRQDLALPHDDQKIHQKKNPGNGSLGTQLADCQITITNQQYEINSLRNKLNEATSQPGAVDAHETGVVQQYKEQAEKLERALKVEQVQSASRVQNLFKENQDLKNQLAAMKKPVAAPPRREFNKTDPFHKK</sequence>
<proteinExistence type="predicted"/>
<evidence type="ECO:0000256" key="3">
    <source>
        <dbReference type="SAM" id="Phobius"/>
    </source>
</evidence>
<dbReference type="GeneID" id="38115130"/>
<dbReference type="Proteomes" id="UP000256690">
    <property type="component" value="Unassembled WGS sequence"/>
</dbReference>
<gene>
    <name evidence="4" type="ORF">DSM5745_04760</name>
</gene>
<evidence type="ECO:0000256" key="1">
    <source>
        <dbReference type="SAM" id="Coils"/>
    </source>
</evidence>
<feature type="region of interest" description="Disordered" evidence="2">
    <location>
        <begin position="891"/>
        <end position="915"/>
    </location>
</feature>
<feature type="transmembrane region" description="Helical" evidence="3">
    <location>
        <begin position="66"/>
        <end position="86"/>
    </location>
</feature>
<dbReference type="EMBL" id="PVWQ01000005">
    <property type="protein sequence ID" value="RDW81203.1"/>
    <property type="molecule type" value="Genomic_DNA"/>
</dbReference>
<feature type="region of interest" description="Disordered" evidence="2">
    <location>
        <begin position="756"/>
        <end position="809"/>
    </location>
</feature>
<accession>A0A3D8S4H0</accession>
<feature type="coiled-coil region" evidence="1">
    <location>
        <begin position="820"/>
        <end position="872"/>
    </location>
</feature>
<keyword evidence="5" id="KW-1185">Reference proteome</keyword>
<evidence type="ECO:0000313" key="5">
    <source>
        <dbReference type="Proteomes" id="UP000256690"/>
    </source>
</evidence>
<feature type="transmembrane region" description="Helical" evidence="3">
    <location>
        <begin position="32"/>
        <end position="54"/>
    </location>
</feature>
<name>A0A3D8S4H0_9EURO</name>
<feature type="transmembrane region" description="Helical" evidence="3">
    <location>
        <begin position="134"/>
        <end position="161"/>
    </location>
</feature>
<protein>
    <submittedName>
        <fullName evidence="4">Uncharacterized protein</fullName>
    </submittedName>
</protein>
<keyword evidence="3" id="KW-0812">Transmembrane</keyword>
<organism evidence="4 5">
    <name type="scientific">Aspergillus mulundensis</name>
    <dbReference type="NCBI Taxonomy" id="1810919"/>
    <lineage>
        <taxon>Eukaryota</taxon>
        <taxon>Fungi</taxon>
        <taxon>Dikarya</taxon>
        <taxon>Ascomycota</taxon>
        <taxon>Pezizomycotina</taxon>
        <taxon>Eurotiomycetes</taxon>
        <taxon>Eurotiomycetidae</taxon>
        <taxon>Eurotiales</taxon>
        <taxon>Aspergillaceae</taxon>
        <taxon>Aspergillus</taxon>
        <taxon>Aspergillus subgen. Nidulantes</taxon>
    </lineage>
</organism>
<reference evidence="4 5" key="1">
    <citation type="journal article" date="2018" name="IMA Fungus">
        <title>IMA Genome-F 9: Draft genome sequence of Annulohypoxylon stygium, Aspergillus mulundensis, Berkeleyomyces basicola (syn. Thielaviopsis basicola), Ceratocystis smalleyi, two Cercospora beticola strains, Coleophoma cylindrospora, Fusarium fracticaudum, Phialophora cf. hyalina, and Morchella septimelata.</title>
        <authorList>
            <person name="Wingfield B.D."/>
            <person name="Bills G.F."/>
            <person name="Dong Y."/>
            <person name="Huang W."/>
            <person name="Nel W.J."/>
            <person name="Swalarsk-Parry B.S."/>
            <person name="Vaghefi N."/>
            <person name="Wilken P.M."/>
            <person name="An Z."/>
            <person name="de Beer Z.W."/>
            <person name="De Vos L."/>
            <person name="Chen L."/>
            <person name="Duong T.A."/>
            <person name="Gao Y."/>
            <person name="Hammerbacher A."/>
            <person name="Kikkert J.R."/>
            <person name="Li Y."/>
            <person name="Li H."/>
            <person name="Li K."/>
            <person name="Li Q."/>
            <person name="Liu X."/>
            <person name="Ma X."/>
            <person name="Naidoo K."/>
            <person name="Pethybridge S.J."/>
            <person name="Sun J."/>
            <person name="Steenkamp E.T."/>
            <person name="van der Nest M.A."/>
            <person name="van Wyk S."/>
            <person name="Wingfield M.J."/>
            <person name="Xiong C."/>
            <person name="Yue Q."/>
            <person name="Zhang X."/>
        </authorList>
    </citation>
    <scope>NUCLEOTIDE SEQUENCE [LARGE SCALE GENOMIC DNA]</scope>
    <source>
        <strain evidence="4 5">DSM 5745</strain>
    </source>
</reference>
<keyword evidence="1" id="KW-0175">Coiled coil</keyword>
<comment type="caution">
    <text evidence="4">The sequence shown here is derived from an EMBL/GenBank/DDBJ whole genome shotgun (WGS) entry which is preliminary data.</text>
</comment>
<feature type="compositionally biased region" description="Basic and acidic residues" evidence="2">
    <location>
        <begin position="902"/>
        <end position="915"/>
    </location>
</feature>
<dbReference type="RefSeq" id="XP_026604256.1">
    <property type="nucleotide sequence ID" value="XM_026746776.1"/>
</dbReference>
<feature type="transmembrane region" description="Helical" evidence="3">
    <location>
        <begin position="189"/>
        <end position="207"/>
    </location>
</feature>
<dbReference type="OrthoDB" id="4505908at2759"/>
<dbReference type="STRING" id="1810919.A0A3D8S4H0"/>
<keyword evidence="3" id="KW-0472">Membrane</keyword>
<dbReference type="AlphaFoldDB" id="A0A3D8S4H0"/>